<dbReference type="PANTHER" id="PTHR24253:SF153">
    <property type="entry name" value="SERINE PROTEASE HEPSIN"/>
    <property type="match status" value="1"/>
</dbReference>
<dbReference type="InterPro" id="IPR001254">
    <property type="entry name" value="Trypsin_dom"/>
</dbReference>
<evidence type="ECO:0000313" key="4">
    <source>
        <dbReference type="Proteomes" id="UP000298225"/>
    </source>
</evidence>
<dbReference type="PROSITE" id="PS00135">
    <property type="entry name" value="TRYPSIN_SER"/>
    <property type="match status" value="1"/>
</dbReference>
<dbReference type="PROSITE" id="PS50240">
    <property type="entry name" value="TRYPSIN_DOM"/>
    <property type="match status" value="1"/>
</dbReference>
<evidence type="ECO:0000256" key="1">
    <source>
        <dbReference type="ARBA" id="ARBA00023157"/>
    </source>
</evidence>
<dbReference type="Gene3D" id="2.40.10.10">
    <property type="entry name" value="Trypsin-like serine proteases"/>
    <property type="match status" value="1"/>
</dbReference>
<dbReference type="Proteomes" id="UP000298225">
    <property type="component" value="Unassembled WGS sequence"/>
</dbReference>
<dbReference type="OrthoDB" id="267336at2"/>
<dbReference type="InterPro" id="IPR009003">
    <property type="entry name" value="Peptidase_S1_PA"/>
</dbReference>
<keyword evidence="3" id="KW-0645">Protease</keyword>
<protein>
    <submittedName>
        <fullName evidence="3">Trypsin-like serine protease</fullName>
    </submittedName>
</protein>
<dbReference type="SUPFAM" id="SSF50494">
    <property type="entry name" value="Trypsin-like serine proteases"/>
    <property type="match status" value="1"/>
</dbReference>
<dbReference type="GO" id="GO:0004252">
    <property type="term" value="F:serine-type endopeptidase activity"/>
    <property type="evidence" value="ECO:0007669"/>
    <property type="project" value="InterPro"/>
</dbReference>
<dbReference type="AlphaFoldDB" id="A0A4Y9LA06"/>
<evidence type="ECO:0000259" key="2">
    <source>
        <dbReference type="PROSITE" id="PS50240"/>
    </source>
</evidence>
<dbReference type="PRINTS" id="PR00722">
    <property type="entry name" value="CHYMOTRYPSIN"/>
</dbReference>
<evidence type="ECO:0000313" key="3">
    <source>
        <dbReference type="EMBL" id="TFV40185.1"/>
    </source>
</evidence>
<dbReference type="InterPro" id="IPR001314">
    <property type="entry name" value="Peptidase_S1A"/>
</dbReference>
<organism evidence="3 4">
    <name type="scientific">Bradyrhizobium frederickii</name>
    <dbReference type="NCBI Taxonomy" id="2560054"/>
    <lineage>
        <taxon>Bacteria</taxon>
        <taxon>Pseudomonadati</taxon>
        <taxon>Pseudomonadota</taxon>
        <taxon>Alphaproteobacteria</taxon>
        <taxon>Hyphomicrobiales</taxon>
        <taxon>Nitrobacteraceae</taxon>
        <taxon>Bradyrhizobium</taxon>
    </lineage>
</organism>
<dbReference type="InterPro" id="IPR043504">
    <property type="entry name" value="Peptidase_S1_PA_chymotrypsin"/>
</dbReference>
<keyword evidence="1" id="KW-1015">Disulfide bond</keyword>
<dbReference type="Pfam" id="PF00089">
    <property type="entry name" value="Trypsin"/>
    <property type="match status" value="1"/>
</dbReference>
<name>A0A4Y9LA06_9BRAD</name>
<keyword evidence="3" id="KW-0378">Hydrolase</keyword>
<dbReference type="EMBL" id="SPQU01000004">
    <property type="protein sequence ID" value="TFV40185.1"/>
    <property type="molecule type" value="Genomic_DNA"/>
</dbReference>
<proteinExistence type="predicted"/>
<feature type="domain" description="Peptidase S1" evidence="2">
    <location>
        <begin position="56"/>
        <end position="281"/>
    </location>
</feature>
<sequence length="287" mass="29499">MSCPRQFLSKTASMRYRQEPVRSNLPLSPIPKHVPMKKLATLVIAALLAVGPAHAIVGGGTPQADGVARAIVTIVGSRGNFCTGSLIAPRVVLTVAHCVQPGADYKVVDRGADGAPQLLNVRAVAIHPNFNMQAMQSHRATADVALLQLEIPLKGKSTVTVGMPTIPIQVGSRFVIAGIGVTVRGEGKSGGTTRVAALVATGQPGTLQIRLVDPVTNGVREGIGACTGDSGGPVFEDRPTGAVLVGLVSWSTGPNGAAGCGGLTGVTPLTLYRDWILQTARSWGAAL</sequence>
<comment type="caution">
    <text evidence="3">The sequence shown here is derived from an EMBL/GenBank/DDBJ whole genome shotgun (WGS) entry which is preliminary data.</text>
</comment>
<dbReference type="GO" id="GO:0006508">
    <property type="term" value="P:proteolysis"/>
    <property type="evidence" value="ECO:0007669"/>
    <property type="project" value="UniProtKB-KW"/>
</dbReference>
<gene>
    <name evidence="3" type="ORF">E4K66_11370</name>
</gene>
<dbReference type="InterPro" id="IPR033116">
    <property type="entry name" value="TRYPSIN_SER"/>
</dbReference>
<dbReference type="PANTHER" id="PTHR24253">
    <property type="entry name" value="TRANSMEMBRANE PROTEASE SERINE"/>
    <property type="match status" value="1"/>
</dbReference>
<reference evidence="3 4" key="1">
    <citation type="submission" date="2019-03" db="EMBL/GenBank/DDBJ databases">
        <title>Bradyrhizobium strains diversity isolated from Chamaecrista fasciculata.</title>
        <authorList>
            <person name="Urquiaga M.C.O."/>
            <person name="Hungria M."/>
            <person name="Delamuta J.R.M."/>
        </authorList>
    </citation>
    <scope>NUCLEOTIDE SEQUENCE [LARGE SCALE GENOMIC DNA]</scope>
    <source>
        <strain evidence="3 4">CNPSo 3424</strain>
    </source>
</reference>
<accession>A0A4Y9LA06</accession>
<dbReference type="SMART" id="SM00020">
    <property type="entry name" value="Tryp_SPc"/>
    <property type="match status" value="1"/>
</dbReference>
<keyword evidence="4" id="KW-1185">Reference proteome</keyword>